<dbReference type="EMBL" id="CP086366">
    <property type="protein sequence ID" value="UNI24899.1"/>
    <property type="molecule type" value="Genomic_DNA"/>
</dbReference>
<feature type="compositionally biased region" description="Polar residues" evidence="1">
    <location>
        <begin position="137"/>
        <end position="147"/>
    </location>
</feature>
<evidence type="ECO:0000256" key="2">
    <source>
        <dbReference type="SAM" id="SignalP"/>
    </source>
</evidence>
<evidence type="ECO:0000313" key="3">
    <source>
        <dbReference type="EMBL" id="UNI24899.1"/>
    </source>
</evidence>
<feature type="compositionally biased region" description="Low complexity" evidence="1">
    <location>
        <begin position="89"/>
        <end position="100"/>
    </location>
</feature>
<evidence type="ECO:0000256" key="1">
    <source>
        <dbReference type="SAM" id="MobiDB-lite"/>
    </source>
</evidence>
<name>A0A9Q8QUC6_9HYPO</name>
<sequence>MQFSGKLTAAALVLLFAGSSVATPVPGAGESSMRGGGGGGNKYGAQQGSNKYGQQGGSGAFGGVDSSASSTSWKYMGSKYNSAPGGGASSSSYGNSNKGKQPSFEQMKKDWDAGLDRNFGPGKHDGNSAMPKGATGNPLSQGSKQVQ</sequence>
<evidence type="ECO:0000313" key="4">
    <source>
        <dbReference type="Proteomes" id="UP000829364"/>
    </source>
</evidence>
<dbReference type="AlphaFoldDB" id="A0A9Q8QUC6"/>
<feature type="region of interest" description="Disordered" evidence="1">
    <location>
        <begin position="24"/>
        <end position="147"/>
    </location>
</feature>
<organism evidence="3 4">
    <name type="scientific">Purpureocillium takamizusanense</name>
    <dbReference type="NCBI Taxonomy" id="2060973"/>
    <lineage>
        <taxon>Eukaryota</taxon>
        <taxon>Fungi</taxon>
        <taxon>Dikarya</taxon>
        <taxon>Ascomycota</taxon>
        <taxon>Pezizomycotina</taxon>
        <taxon>Sordariomycetes</taxon>
        <taxon>Hypocreomycetidae</taxon>
        <taxon>Hypocreales</taxon>
        <taxon>Ophiocordycipitaceae</taxon>
        <taxon>Purpureocillium</taxon>
    </lineage>
</organism>
<feature type="signal peptide" evidence="2">
    <location>
        <begin position="1"/>
        <end position="22"/>
    </location>
</feature>
<reference evidence="3" key="1">
    <citation type="submission" date="2021-11" db="EMBL/GenBank/DDBJ databases">
        <title>Purpureocillium_takamizusanense_genome.</title>
        <authorList>
            <person name="Nguyen N.-H."/>
        </authorList>
    </citation>
    <scope>NUCLEOTIDE SEQUENCE</scope>
    <source>
        <strain evidence="3">PT3</strain>
    </source>
</reference>
<accession>A0A9Q8QUC6</accession>
<gene>
    <name evidence="3" type="ORF">JDV02_010618</name>
</gene>
<keyword evidence="2" id="KW-0732">Signal</keyword>
<dbReference type="RefSeq" id="XP_047848380.1">
    <property type="nucleotide sequence ID" value="XM_047992366.1"/>
</dbReference>
<keyword evidence="4" id="KW-1185">Reference proteome</keyword>
<dbReference type="GeneID" id="72072561"/>
<protein>
    <recommendedName>
        <fullName evidence="5">Secreted protein</fullName>
    </recommendedName>
</protein>
<feature type="compositionally biased region" description="Basic and acidic residues" evidence="1">
    <location>
        <begin position="106"/>
        <end position="115"/>
    </location>
</feature>
<proteinExistence type="predicted"/>
<dbReference type="KEGG" id="ptkz:JDV02_010618"/>
<evidence type="ECO:0008006" key="5">
    <source>
        <dbReference type="Google" id="ProtNLM"/>
    </source>
</evidence>
<feature type="chain" id="PRO_5040159784" description="Secreted protein" evidence="2">
    <location>
        <begin position="23"/>
        <end position="147"/>
    </location>
</feature>
<dbReference type="Proteomes" id="UP000829364">
    <property type="component" value="Chromosome 13"/>
</dbReference>